<evidence type="ECO:0000313" key="2">
    <source>
        <dbReference type="EMBL" id="RXH57030.1"/>
    </source>
</evidence>
<evidence type="ECO:0000313" key="3">
    <source>
        <dbReference type="Proteomes" id="UP000289437"/>
    </source>
</evidence>
<reference evidence="3" key="2">
    <citation type="submission" date="2019-02" db="EMBL/GenBank/DDBJ databases">
        <title>Granulicella sibirica sp. nov., a psychrotolerant acidobacterium isolated from an organic soil layer in forested tundra, West Siberia.</title>
        <authorList>
            <person name="Oshkin I.Y."/>
            <person name="Kulichevskaya I.S."/>
            <person name="Rijpstra W.I.C."/>
            <person name="Sinninghe Damste J.S."/>
            <person name="Rakitin A.L."/>
            <person name="Ravin N.V."/>
            <person name="Dedysh S.N."/>
        </authorList>
    </citation>
    <scope>NUCLEOTIDE SEQUENCE [LARGE SCALE GENOMIC DNA]</scope>
    <source>
        <strain evidence="3">AF10</strain>
    </source>
</reference>
<comment type="caution">
    <text evidence="2">The sequence shown here is derived from an EMBL/GenBank/DDBJ whole genome shotgun (WGS) entry which is preliminary data.</text>
</comment>
<dbReference type="Pfam" id="PF13519">
    <property type="entry name" value="VWA_2"/>
    <property type="match status" value="1"/>
</dbReference>
<dbReference type="AlphaFoldDB" id="A0A4Q0T3H0"/>
<dbReference type="InterPro" id="IPR017802">
    <property type="entry name" value="VWFA-rel_acidobac-type"/>
</dbReference>
<dbReference type="InterPro" id="IPR002035">
    <property type="entry name" value="VWF_A"/>
</dbReference>
<dbReference type="Proteomes" id="UP000289437">
    <property type="component" value="Unassembled WGS sequence"/>
</dbReference>
<gene>
    <name evidence="2" type="ORF">GRAN_0340</name>
</gene>
<reference evidence="2 3" key="1">
    <citation type="submission" date="2018-11" db="EMBL/GenBank/DDBJ databases">
        <authorList>
            <person name="Mardanov A.V."/>
            <person name="Ravin N.V."/>
            <person name="Dedysh S.N."/>
        </authorList>
    </citation>
    <scope>NUCLEOTIDE SEQUENCE [LARGE SCALE GENOMIC DNA]</scope>
    <source>
        <strain evidence="2 3">AF10</strain>
    </source>
</reference>
<dbReference type="RefSeq" id="WP_128911261.1">
    <property type="nucleotide sequence ID" value="NZ_RDSM01000001.1"/>
</dbReference>
<sequence>MAQAPAPSGAAITADTSGQAGYTLRTESNVVLLPTQVQTKHGDMLYELKPEQFVVEDSGVKQAIHLDEDTDALGLSLVVVVQCSRSAVMEFAKLQGLGTMIDEITGEAPREVALISYGSEPELLGKFSRNPDSLQRALNDLEPCDDDSGAATMDAVSYATKLLEKRNNHYRHAILLISETRDHGSKERPEKVIASLGRTNTVVDSVAFSPARNEMAGSLFHGQMGPGPIGLLVAAVQAIRKNVSKELAGLSGGEYVNFTSQKEFDAGLHQLSNHIHNYYLLSFQSASDAATGLHRLSVKIPDYPDAKIRTRESYWAGPLDVPVVPETKEEVKEEKKDEKK</sequence>
<evidence type="ECO:0000259" key="1">
    <source>
        <dbReference type="Pfam" id="PF13519"/>
    </source>
</evidence>
<organism evidence="2 3">
    <name type="scientific">Granulicella sibirica</name>
    <dbReference type="NCBI Taxonomy" id="2479048"/>
    <lineage>
        <taxon>Bacteria</taxon>
        <taxon>Pseudomonadati</taxon>
        <taxon>Acidobacteriota</taxon>
        <taxon>Terriglobia</taxon>
        <taxon>Terriglobales</taxon>
        <taxon>Acidobacteriaceae</taxon>
        <taxon>Granulicella</taxon>
    </lineage>
</organism>
<dbReference type="InterPro" id="IPR036465">
    <property type="entry name" value="vWFA_dom_sf"/>
</dbReference>
<protein>
    <recommendedName>
        <fullName evidence="1">VWFA domain-containing protein</fullName>
    </recommendedName>
</protein>
<feature type="domain" description="VWFA" evidence="1">
    <location>
        <begin position="93"/>
        <end position="178"/>
    </location>
</feature>
<keyword evidence="3" id="KW-1185">Reference proteome</keyword>
<accession>A0A4Q0T3H0</accession>
<dbReference type="EMBL" id="RDSM01000001">
    <property type="protein sequence ID" value="RXH57030.1"/>
    <property type="molecule type" value="Genomic_DNA"/>
</dbReference>
<dbReference type="Gene3D" id="3.40.50.410">
    <property type="entry name" value="von Willebrand factor, type A domain"/>
    <property type="match status" value="1"/>
</dbReference>
<dbReference type="OrthoDB" id="106674at2"/>
<proteinExistence type="predicted"/>
<name>A0A4Q0T3H0_9BACT</name>
<dbReference type="SUPFAM" id="SSF53300">
    <property type="entry name" value="vWA-like"/>
    <property type="match status" value="1"/>
</dbReference>
<dbReference type="NCBIfam" id="TIGR03436">
    <property type="entry name" value="acidobact_VWFA"/>
    <property type="match status" value="1"/>
</dbReference>